<accession>A0ACC0BVC0</accession>
<protein>
    <submittedName>
        <fullName evidence="1">Uncharacterized protein</fullName>
    </submittedName>
</protein>
<organism evidence="1 2">
    <name type="scientific">Catharanthus roseus</name>
    <name type="common">Madagascar periwinkle</name>
    <name type="synonym">Vinca rosea</name>
    <dbReference type="NCBI Taxonomy" id="4058"/>
    <lineage>
        <taxon>Eukaryota</taxon>
        <taxon>Viridiplantae</taxon>
        <taxon>Streptophyta</taxon>
        <taxon>Embryophyta</taxon>
        <taxon>Tracheophyta</taxon>
        <taxon>Spermatophyta</taxon>
        <taxon>Magnoliopsida</taxon>
        <taxon>eudicotyledons</taxon>
        <taxon>Gunneridae</taxon>
        <taxon>Pentapetalae</taxon>
        <taxon>asterids</taxon>
        <taxon>lamiids</taxon>
        <taxon>Gentianales</taxon>
        <taxon>Apocynaceae</taxon>
        <taxon>Rauvolfioideae</taxon>
        <taxon>Vinceae</taxon>
        <taxon>Catharanthinae</taxon>
        <taxon>Catharanthus</taxon>
    </lineage>
</organism>
<gene>
    <name evidence="1" type="ORF">M9H77_07483</name>
</gene>
<reference evidence="2" key="1">
    <citation type="journal article" date="2023" name="Nat. Plants">
        <title>Single-cell RNA sequencing provides a high-resolution roadmap for understanding the multicellular compartmentation of specialized metabolism.</title>
        <authorList>
            <person name="Sun S."/>
            <person name="Shen X."/>
            <person name="Li Y."/>
            <person name="Li Y."/>
            <person name="Wang S."/>
            <person name="Li R."/>
            <person name="Zhang H."/>
            <person name="Shen G."/>
            <person name="Guo B."/>
            <person name="Wei J."/>
            <person name="Xu J."/>
            <person name="St-Pierre B."/>
            <person name="Chen S."/>
            <person name="Sun C."/>
        </authorList>
    </citation>
    <scope>NUCLEOTIDE SEQUENCE [LARGE SCALE GENOMIC DNA]</scope>
</reference>
<name>A0ACC0BVC0_CATRO</name>
<sequence length="314" mass="36871">MMEAKGKQEDYQSKLARDKYNFHHGGGNGVNVYGGTTMELKTSLLEDLLELKKEKSTMKAKICGEKQLFMPSQRVAKVEIMKPSKIEEFSKVNELPQATIEVEKSATTHVKEDISNVEHFDFMRDKNIEIESIEIEEEDGVEEKERLMSENLKDYDIEKDENMKENECFIEKQEITEEQQKEKEVVALDKSEVVRVFTNQTNSILLRNSSCVQNFSMQNMENERNLDYHIYKAISFFTLTYYLRFDHFLKGTKFNPFTLFFYRISHGHPCTWTLMLGRNHTMDFEELGEIVWIRAIPSGRVWSREGLQTTYQQS</sequence>
<proteinExistence type="predicted"/>
<dbReference type="Proteomes" id="UP001060085">
    <property type="component" value="Linkage Group LG02"/>
</dbReference>
<evidence type="ECO:0000313" key="2">
    <source>
        <dbReference type="Proteomes" id="UP001060085"/>
    </source>
</evidence>
<comment type="caution">
    <text evidence="1">The sequence shown here is derived from an EMBL/GenBank/DDBJ whole genome shotgun (WGS) entry which is preliminary data.</text>
</comment>
<keyword evidence="2" id="KW-1185">Reference proteome</keyword>
<evidence type="ECO:0000313" key="1">
    <source>
        <dbReference type="EMBL" id="KAI5676533.1"/>
    </source>
</evidence>
<dbReference type="EMBL" id="CM044702">
    <property type="protein sequence ID" value="KAI5676533.1"/>
    <property type="molecule type" value="Genomic_DNA"/>
</dbReference>